<organism evidence="2 3">
    <name type="scientific">Trichomonascus ciferrii</name>
    <dbReference type="NCBI Taxonomy" id="44093"/>
    <lineage>
        <taxon>Eukaryota</taxon>
        <taxon>Fungi</taxon>
        <taxon>Dikarya</taxon>
        <taxon>Ascomycota</taxon>
        <taxon>Saccharomycotina</taxon>
        <taxon>Dipodascomycetes</taxon>
        <taxon>Dipodascales</taxon>
        <taxon>Trichomonascaceae</taxon>
        <taxon>Trichomonascus</taxon>
        <taxon>Trichomonascus ciferrii complex</taxon>
    </lineage>
</organism>
<dbReference type="InterPro" id="IPR039535">
    <property type="entry name" value="ASST-like"/>
</dbReference>
<accession>A0A642V7D1</accession>
<gene>
    <name evidence="2" type="ORF">TRICI_001807</name>
</gene>
<dbReference type="PANTHER" id="PTHR35340">
    <property type="entry name" value="PQQ ENZYME REPEAT PROTEIN-RELATED"/>
    <property type="match status" value="1"/>
</dbReference>
<comment type="caution">
    <text evidence="2">The sequence shown here is derived from an EMBL/GenBank/DDBJ whole genome shotgun (WGS) entry which is preliminary data.</text>
</comment>
<name>A0A642V7D1_9ASCO</name>
<dbReference type="Pfam" id="PF14269">
    <property type="entry name" value="Arylsulfotran_2"/>
    <property type="match status" value="1"/>
</dbReference>
<dbReference type="AlphaFoldDB" id="A0A642V7D1"/>
<dbReference type="SUPFAM" id="SSF50998">
    <property type="entry name" value="Quinoprotein alcohol dehydrogenase-like"/>
    <property type="match status" value="1"/>
</dbReference>
<keyword evidence="1" id="KW-0732">Signal</keyword>
<feature type="signal peptide" evidence="1">
    <location>
        <begin position="1"/>
        <end position="18"/>
    </location>
</feature>
<protein>
    <recommendedName>
        <fullName evidence="4">Arylsulfotransferase N-terminal domain-containing protein</fullName>
    </recommendedName>
</protein>
<dbReference type="Proteomes" id="UP000761534">
    <property type="component" value="Unassembled WGS sequence"/>
</dbReference>
<proteinExistence type="predicted"/>
<reference evidence="2" key="1">
    <citation type="journal article" date="2019" name="G3 (Bethesda)">
        <title>Genome Assemblies of Two Rare Opportunistic Yeast Pathogens: Diutina rugosa (syn. Candida rugosa) and Trichomonascus ciferrii (syn. Candida ciferrii).</title>
        <authorList>
            <person name="Mixao V."/>
            <person name="Saus E."/>
            <person name="Hansen A.P."/>
            <person name="Lass-Florl C."/>
            <person name="Gabaldon T."/>
        </authorList>
    </citation>
    <scope>NUCLEOTIDE SEQUENCE</scope>
    <source>
        <strain evidence="2">CBS 4856</strain>
    </source>
</reference>
<dbReference type="VEuPathDB" id="FungiDB:TRICI_001807"/>
<keyword evidence="3" id="KW-1185">Reference proteome</keyword>
<evidence type="ECO:0000313" key="2">
    <source>
        <dbReference type="EMBL" id="KAA8915992.1"/>
    </source>
</evidence>
<dbReference type="EMBL" id="SWFS01000128">
    <property type="protein sequence ID" value="KAA8915992.1"/>
    <property type="molecule type" value="Genomic_DNA"/>
</dbReference>
<evidence type="ECO:0000256" key="1">
    <source>
        <dbReference type="SAM" id="SignalP"/>
    </source>
</evidence>
<dbReference type="InterPro" id="IPR011047">
    <property type="entry name" value="Quinoprotein_ADH-like_sf"/>
</dbReference>
<evidence type="ECO:0000313" key="3">
    <source>
        <dbReference type="Proteomes" id="UP000761534"/>
    </source>
</evidence>
<dbReference type="OrthoDB" id="5427350at2759"/>
<dbReference type="InterPro" id="IPR053143">
    <property type="entry name" value="Arylsulfate_ST"/>
</dbReference>
<evidence type="ECO:0008006" key="4">
    <source>
        <dbReference type="Google" id="ProtNLM"/>
    </source>
</evidence>
<feature type="chain" id="PRO_5024930527" description="Arylsulfotransferase N-terminal domain-containing protein" evidence="1">
    <location>
        <begin position="19"/>
        <end position="519"/>
    </location>
</feature>
<sequence length="519" mass="58769">MKFLDVLTVGVLAGSVFGQDGEQQPLVHERIPGESLYNSRPDIHPSKLKVKIYEPEKVYAGYLYSSPWAAPWTNDFVTQVVDKIGPHVFREDGELVWTGYGVFPNDVGNLMPQVYNGEQVFTFYNGLFVGGGIGLGTYRVVNSDFDVVKRVGLKTPFLHDIHEFVFTGEDTAVFTNYRPVPYSFEGLEEYTSLESGWIYRGDIVEVNVTTDEVLFQWNSLDHIPINESVVLTDLAIKGNTSINPFDYLHINSISKDDDGNFLVSARHTWTIYYIDGETGDIIWRLGQNSTDWTIHENATFAYQHHARWVDPETTDLPKEPHVRYLSLFDNEGYGDALHQIPGYRNYSRGLIVKLDYESRSVSLVQEYLLPQPEHTSDSQGSVQVLPNGNVLIGWGANPVITEHLFTGEPVFHAVINDKEYSSYRAFKGPFEGNPKEPPAIVSVYDTNKNVTTIYVSWNGSTKIKAWNIYTPTHLLTTVPHKDFETIYEIQGHYKSLKAEALDQNGVPLADTHFESTYQI</sequence>
<dbReference type="PANTHER" id="PTHR35340:SF8">
    <property type="entry name" value="ASST-DOMAIN-CONTAINING PROTEIN"/>
    <property type="match status" value="1"/>
</dbReference>